<feature type="domain" description="Protein kinase" evidence="9">
    <location>
        <begin position="376"/>
        <end position="679"/>
    </location>
</feature>
<dbReference type="PROSITE" id="PS00108">
    <property type="entry name" value="PROTEIN_KINASE_ST"/>
    <property type="match status" value="1"/>
</dbReference>
<evidence type="ECO:0000256" key="4">
    <source>
        <dbReference type="ARBA" id="ARBA00022840"/>
    </source>
</evidence>
<dbReference type="EMBL" id="OZ075120">
    <property type="protein sequence ID" value="CAL4891103.1"/>
    <property type="molecule type" value="Genomic_DNA"/>
</dbReference>
<sequence length="679" mass="72149">MDLIVLLLILLLTAAAATTTASNGGGRCSHWCKRSFAPHPFGFSGDCPILLACNPAITTPLLPGSTAAASYRILSFDSSASTFVVAMAPSCKRSVSDTKASLSGAGHGVSSRTGLFLRGGCSRAPPANSSSSCSVPSDSDLMTKLLHTAQCGGGAGAGGNGTVAWTCFSSTPPDPSSAAAARGQGQFMMLENVDAAGCEDVLTAAVYGDTPAGVPSVEFGVAEMGWWVNGSCADAAAASSGRCAVNSTCHDVETPSGAWGHRCACPDGMTGDGYAVGDGCYYGDIQWRLGEYLPPLTIGLSVALLTIGVPVFLWKRKRQNTTVKMWKTRTKQQASSGGARLFRGKPVDDDLLQLEAGVTGPRQFSYDELAAATGDFSDDRRLGSGGFGSVYRGFMEDKNRDVAVKRVSKTSRQGWKEFVSEVSIISRLRHRNLVRLIGWCHSSTGSGDGDDELLLVYELMHNGSLDAHLYRSDNVLTWPVRCSIALGVGTALLYLHEEAERRVVHRDVKPSNVMLDASFTAKLGDFGLARLIDDNRRFGVLLLEITCGRRPAVRVREEDEYYVHLVQWVWDSYSGGSILDAADARLEGEFDDREMACAMVVGLWCAHPNRSLRPTIRQAVNVLRFEAPPPSLPAKMPVATYGPPGDRPGLASSSLEAATVSGDGIGHSGTTEPTDECPV</sequence>
<keyword evidence="3" id="KW-0418">Kinase</keyword>
<dbReference type="InterPro" id="IPR000719">
    <property type="entry name" value="Prot_kinase_dom"/>
</dbReference>
<keyword evidence="1" id="KW-0808">Transferase</keyword>
<accession>A0ABC8VHQ3</accession>
<evidence type="ECO:0000256" key="6">
    <source>
        <dbReference type="SAM" id="MobiDB-lite"/>
    </source>
</evidence>
<keyword evidence="4 5" id="KW-0067">ATP-binding</keyword>
<keyword evidence="2 5" id="KW-0547">Nucleotide-binding</keyword>
<feature type="chain" id="PRO_5044816668" description="Protein kinase domain-containing protein" evidence="8">
    <location>
        <begin position="18"/>
        <end position="679"/>
    </location>
</feature>
<dbReference type="InterPro" id="IPR008271">
    <property type="entry name" value="Ser/Thr_kinase_AS"/>
</dbReference>
<dbReference type="SMART" id="SM00220">
    <property type="entry name" value="S_TKc"/>
    <property type="match status" value="1"/>
</dbReference>
<evidence type="ECO:0000313" key="10">
    <source>
        <dbReference type="EMBL" id="CAL4891103.1"/>
    </source>
</evidence>
<evidence type="ECO:0000256" key="7">
    <source>
        <dbReference type="SAM" id="Phobius"/>
    </source>
</evidence>
<feature type="transmembrane region" description="Helical" evidence="7">
    <location>
        <begin position="292"/>
        <end position="314"/>
    </location>
</feature>
<dbReference type="Pfam" id="PF00069">
    <property type="entry name" value="Pkinase"/>
    <property type="match status" value="1"/>
</dbReference>
<dbReference type="SUPFAM" id="SSF56112">
    <property type="entry name" value="Protein kinase-like (PK-like)"/>
    <property type="match status" value="1"/>
</dbReference>
<evidence type="ECO:0000256" key="1">
    <source>
        <dbReference type="ARBA" id="ARBA00022679"/>
    </source>
</evidence>
<dbReference type="PROSITE" id="PS50011">
    <property type="entry name" value="PROTEIN_KINASE_DOM"/>
    <property type="match status" value="1"/>
</dbReference>
<organism evidence="10 11">
    <name type="scientific">Urochloa decumbens</name>
    <dbReference type="NCBI Taxonomy" id="240449"/>
    <lineage>
        <taxon>Eukaryota</taxon>
        <taxon>Viridiplantae</taxon>
        <taxon>Streptophyta</taxon>
        <taxon>Embryophyta</taxon>
        <taxon>Tracheophyta</taxon>
        <taxon>Spermatophyta</taxon>
        <taxon>Magnoliopsida</taxon>
        <taxon>Liliopsida</taxon>
        <taxon>Poales</taxon>
        <taxon>Poaceae</taxon>
        <taxon>PACMAD clade</taxon>
        <taxon>Panicoideae</taxon>
        <taxon>Panicodae</taxon>
        <taxon>Paniceae</taxon>
        <taxon>Melinidinae</taxon>
        <taxon>Urochloa</taxon>
    </lineage>
</organism>
<reference evidence="10" key="1">
    <citation type="submission" date="2024-10" db="EMBL/GenBank/DDBJ databases">
        <authorList>
            <person name="Ryan C."/>
        </authorList>
    </citation>
    <scope>NUCLEOTIDE SEQUENCE [LARGE SCALE GENOMIC DNA]</scope>
</reference>
<evidence type="ECO:0000259" key="9">
    <source>
        <dbReference type="PROSITE" id="PS50011"/>
    </source>
</evidence>
<gene>
    <name evidence="10" type="ORF">URODEC1_LOCUS3608</name>
</gene>
<evidence type="ECO:0000313" key="11">
    <source>
        <dbReference type="Proteomes" id="UP001497457"/>
    </source>
</evidence>
<keyword evidence="8" id="KW-0732">Signal</keyword>
<dbReference type="Gene3D" id="1.10.510.10">
    <property type="entry name" value="Transferase(Phosphotransferase) domain 1"/>
    <property type="match status" value="2"/>
</dbReference>
<keyword evidence="11" id="KW-1185">Reference proteome</keyword>
<dbReference type="AlphaFoldDB" id="A0ABC8VHQ3"/>
<protein>
    <recommendedName>
        <fullName evidence="9">Protein kinase domain-containing protein</fullName>
    </recommendedName>
</protein>
<feature type="signal peptide" evidence="8">
    <location>
        <begin position="1"/>
        <end position="17"/>
    </location>
</feature>
<dbReference type="GO" id="GO:0016301">
    <property type="term" value="F:kinase activity"/>
    <property type="evidence" value="ECO:0007669"/>
    <property type="project" value="UniProtKB-KW"/>
</dbReference>
<keyword evidence="7" id="KW-0812">Transmembrane</keyword>
<dbReference type="FunFam" id="3.30.200.20:FF:000168">
    <property type="entry name" value="L-type lectin-domain containing receptor kinase IX.1"/>
    <property type="match status" value="1"/>
</dbReference>
<keyword evidence="7" id="KW-1133">Transmembrane helix</keyword>
<feature type="region of interest" description="Disordered" evidence="6">
    <location>
        <begin position="640"/>
        <end position="679"/>
    </location>
</feature>
<dbReference type="GO" id="GO:0005524">
    <property type="term" value="F:ATP binding"/>
    <property type="evidence" value="ECO:0007669"/>
    <property type="project" value="UniProtKB-UniRule"/>
</dbReference>
<dbReference type="PANTHER" id="PTHR27007">
    <property type="match status" value="1"/>
</dbReference>
<proteinExistence type="predicted"/>
<dbReference type="Proteomes" id="UP001497457">
    <property type="component" value="Chromosome 10rd"/>
</dbReference>
<dbReference type="Gene3D" id="3.30.200.20">
    <property type="entry name" value="Phosphorylase Kinase, domain 1"/>
    <property type="match status" value="1"/>
</dbReference>
<dbReference type="PROSITE" id="PS00107">
    <property type="entry name" value="PROTEIN_KINASE_ATP"/>
    <property type="match status" value="1"/>
</dbReference>
<keyword evidence="7" id="KW-0472">Membrane</keyword>
<evidence type="ECO:0000256" key="2">
    <source>
        <dbReference type="ARBA" id="ARBA00022741"/>
    </source>
</evidence>
<dbReference type="InterPro" id="IPR050528">
    <property type="entry name" value="L-type_Lectin-RKs"/>
</dbReference>
<name>A0ABC8VHQ3_9POAL</name>
<dbReference type="InterPro" id="IPR017441">
    <property type="entry name" value="Protein_kinase_ATP_BS"/>
</dbReference>
<feature type="binding site" evidence="5">
    <location>
        <position position="405"/>
    </location>
    <ligand>
        <name>ATP</name>
        <dbReference type="ChEBI" id="CHEBI:30616"/>
    </ligand>
</feature>
<evidence type="ECO:0000256" key="8">
    <source>
        <dbReference type="SAM" id="SignalP"/>
    </source>
</evidence>
<evidence type="ECO:0000256" key="3">
    <source>
        <dbReference type="ARBA" id="ARBA00022777"/>
    </source>
</evidence>
<evidence type="ECO:0000256" key="5">
    <source>
        <dbReference type="PROSITE-ProRule" id="PRU10141"/>
    </source>
</evidence>
<dbReference type="InterPro" id="IPR011009">
    <property type="entry name" value="Kinase-like_dom_sf"/>
</dbReference>